<dbReference type="HOGENOM" id="CLU_068627_0_0_9"/>
<dbReference type="EMBL" id="AWVF01000390">
    <property type="protein sequence ID" value="ERJ89157.1"/>
    <property type="molecule type" value="Genomic_DNA"/>
</dbReference>
<comment type="caution">
    <text evidence="4">The sequence shown here is derived from an EMBL/GenBank/DDBJ whole genome shotgun (WGS) entry which is preliminary data.</text>
</comment>
<reference evidence="4 5" key="1">
    <citation type="submission" date="2013-07" db="EMBL/GenBank/DDBJ databases">
        <authorList>
            <person name="Weinstock G."/>
            <person name="Sodergren E."/>
            <person name="Wylie T."/>
            <person name="Fulton L."/>
            <person name="Fulton R."/>
            <person name="Fronick C."/>
            <person name="O'Laughlin M."/>
            <person name="Godfrey J."/>
            <person name="Miner T."/>
            <person name="Herter B."/>
            <person name="Appelbaum E."/>
            <person name="Cordes M."/>
            <person name="Lek S."/>
            <person name="Wollam A."/>
            <person name="Pepin K.H."/>
            <person name="Palsikar V.B."/>
            <person name="Mitreva M."/>
            <person name="Wilson R.K."/>
        </authorList>
    </citation>
    <scope>NUCLEOTIDE SEQUENCE [LARGE SCALE GENOMIC DNA]</scope>
    <source>
        <strain evidence="4 5">ATCC 27760</strain>
    </source>
</reference>
<keyword evidence="5" id="KW-1185">Reference proteome</keyword>
<dbReference type="Proteomes" id="UP000016662">
    <property type="component" value="Unassembled WGS sequence"/>
</dbReference>
<gene>
    <name evidence="4" type="ORF">RUMCAL_03021</name>
</gene>
<dbReference type="PANTHER" id="PTHR36925:SF1">
    <property type="entry name" value="COBALT-PRECORRIN-6A REDUCTASE"/>
    <property type="match status" value="1"/>
</dbReference>
<protein>
    <submittedName>
        <fullName evidence="4">Precorrin-6A reductase</fullName>
    </submittedName>
</protein>
<comment type="pathway">
    <text evidence="1">Cofactor biosynthesis; adenosylcobalamin biosynthesis.</text>
</comment>
<keyword evidence="2" id="KW-0169">Cobalamin biosynthesis</keyword>
<proteinExistence type="predicted"/>
<dbReference type="UniPathway" id="UPA00148"/>
<name>U2KA74_9FIRM</name>
<evidence type="ECO:0000313" key="5">
    <source>
        <dbReference type="Proteomes" id="UP000016662"/>
    </source>
</evidence>
<dbReference type="PANTHER" id="PTHR36925">
    <property type="entry name" value="COBALT-PRECORRIN-6A REDUCTASE"/>
    <property type="match status" value="1"/>
</dbReference>
<dbReference type="AlphaFoldDB" id="U2KA74"/>
<dbReference type="STRING" id="411473.RUMCAL_03021"/>
<accession>U2KA74</accession>
<dbReference type="PATRIC" id="fig|411473.3.peg.2540"/>
<dbReference type="eggNOG" id="COG2099">
    <property type="taxonomic scope" value="Bacteria"/>
</dbReference>
<keyword evidence="3" id="KW-0560">Oxidoreductase</keyword>
<evidence type="ECO:0000256" key="1">
    <source>
        <dbReference type="ARBA" id="ARBA00004953"/>
    </source>
</evidence>
<sequence length="258" mass="28166">MLKIAVIAGTSEATELIAALPAEDTVTAFAATAYGKEILAGQHCTVHVGRLDTEGFRQALRGMHAVVDASHPFAQEVTKTVRQVCTELQLPYFRLGRQKMTYAYDKLVPVDSKEAAAAYLAGISGNILLTTGGNTLSFYAENVPEFAVRGWARILDTPDSRRLTEPFQAHCIYAKPPFSQADTEKLLREYQIAVLVSKDSGKRGGVAEKIAAAKTMQIPVVLITAPEESVHTIAEVATQLQQYRRNFYGTDLSETHGH</sequence>
<evidence type="ECO:0000256" key="3">
    <source>
        <dbReference type="ARBA" id="ARBA00023002"/>
    </source>
</evidence>
<dbReference type="RefSeq" id="WP_021681212.1">
    <property type="nucleotide sequence ID" value="NZ_KI260336.1"/>
</dbReference>
<dbReference type="InterPro" id="IPR003723">
    <property type="entry name" value="Precorrin-6x_reduct"/>
</dbReference>
<dbReference type="NCBIfam" id="TIGR00715">
    <property type="entry name" value="precor6x_red"/>
    <property type="match status" value="1"/>
</dbReference>
<evidence type="ECO:0000256" key="2">
    <source>
        <dbReference type="ARBA" id="ARBA00022573"/>
    </source>
</evidence>
<dbReference type="GO" id="GO:0016994">
    <property type="term" value="F:precorrin-6A reductase activity"/>
    <property type="evidence" value="ECO:0007669"/>
    <property type="project" value="InterPro"/>
</dbReference>
<dbReference type="GO" id="GO:0009236">
    <property type="term" value="P:cobalamin biosynthetic process"/>
    <property type="evidence" value="ECO:0007669"/>
    <property type="project" value="UniProtKB-UniPathway"/>
</dbReference>
<dbReference type="Pfam" id="PF02571">
    <property type="entry name" value="CbiJ"/>
    <property type="match status" value="1"/>
</dbReference>
<organism evidence="4 5">
    <name type="scientific">Ruminococcus callidus ATCC 27760</name>
    <dbReference type="NCBI Taxonomy" id="411473"/>
    <lineage>
        <taxon>Bacteria</taxon>
        <taxon>Bacillati</taxon>
        <taxon>Bacillota</taxon>
        <taxon>Clostridia</taxon>
        <taxon>Eubacteriales</taxon>
        <taxon>Oscillospiraceae</taxon>
        <taxon>Ruminococcus</taxon>
    </lineage>
</organism>
<dbReference type="PROSITE" id="PS51014">
    <property type="entry name" value="COBK_CBIJ"/>
    <property type="match status" value="1"/>
</dbReference>
<evidence type="ECO:0000313" key="4">
    <source>
        <dbReference type="EMBL" id="ERJ89157.1"/>
    </source>
</evidence>